<comment type="caution">
    <text evidence="1">The sequence shown here is derived from an EMBL/GenBank/DDBJ whole genome shotgun (WGS) entry which is preliminary data.</text>
</comment>
<evidence type="ECO:0000313" key="2">
    <source>
        <dbReference type="Proteomes" id="UP000031036"/>
    </source>
</evidence>
<reference evidence="1 2" key="1">
    <citation type="submission" date="2014-11" db="EMBL/GenBank/DDBJ databases">
        <title>Genetic blueprint of the zoonotic pathogen Toxocara canis.</title>
        <authorList>
            <person name="Zhu X.-Q."/>
            <person name="Korhonen P.K."/>
            <person name="Cai H."/>
            <person name="Young N.D."/>
            <person name="Nejsum P."/>
            <person name="von Samson-Himmelstjerna G."/>
            <person name="Boag P.R."/>
            <person name="Tan P."/>
            <person name="Li Q."/>
            <person name="Min J."/>
            <person name="Yang Y."/>
            <person name="Wang X."/>
            <person name="Fang X."/>
            <person name="Hall R.S."/>
            <person name="Hofmann A."/>
            <person name="Sternberg P.W."/>
            <person name="Jex A.R."/>
            <person name="Gasser R.B."/>
        </authorList>
    </citation>
    <scope>NUCLEOTIDE SEQUENCE [LARGE SCALE GENOMIC DNA]</scope>
    <source>
        <strain evidence="1">PN_DK_2014</strain>
    </source>
</reference>
<organism evidence="1 2">
    <name type="scientific">Toxocara canis</name>
    <name type="common">Canine roundworm</name>
    <dbReference type="NCBI Taxonomy" id="6265"/>
    <lineage>
        <taxon>Eukaryota</taxon>
        <taxon>Metazoa</taxon>
        <taxon>Ecdysozoa</taxon>
        <taxon>Nematoda</taxon>
        <taxon>Chromadorea</taxon>
        <taxon>Rhabditida</taxon>
        <taxon>Spirurina</taxon>
        <taxon>Ascaridomorpha</taxon>
        <taxon>Ascaridoidea</taxon>
        <taxon>Toxocaridae</taxon>
        <taxon>Toxocara</taxon>
    </lineage>
</organism>
<sequence>MAGAIRRTFTQITTTAATLLQLRRADLYKNTSIFAKIVLKLSSALCQISPKRCYEQITTGEVIESLITLVFISLYADDRSTHLTLKC</sequence>
<proteinExistence type="predicted"/>
<keyword evidence="2" id="KW-1185">Reference proteome</keyword>
<dbReference type="Proteomes" id="UP000031036">
    <property type="component" value="Unassembled WGS sequence"/>
</dbReference>
<gene>
    <name evidence="1" type="ORF">Tcan_16873</name>
</gene>
<accession>A0A0B2V230</accession>
<evidence type="ECO:0000313" key="1">
    <source>
        <dbReference type="EMBL" id="KHN75598.1"/>
    </source>
</evidence>
<dbReference type="AlphaFoldDB" id="A0A0B2V230"/>
<protein>
    <submittedName>
        <fullName evidence="1">Uncharacterized protein</fullName>
    </submittedName>
</protein>
<name>A0A0B2V230_TOXCA</name>
<dbReference type="EMBL" id="JPKZ01002649">
    <property type="protein sequence ID" value="KHN75598.1"/>
    <property type="molecule type" value="Genomic_DNA"/>
</dbReference>